<dbReference type="InterPro" id="IPR025327">
    <property type="entry name" value="DUF4233"/>
</dbReference>
<keyword evidence="1" id="KW-1133">Transmembrane helix</keyword>
<keyword evidence="1" id="KW-0472">Membrane</keyword>
<name>A0A853DCF9_9MICO</name>
<dbReference type="Pfam" id="PF14017">
    <property type="entry name" value="DUF4233"/>
    <property type="match status" value="1"/>
</dbReference>
<protein>
    <recommendedName>
        <fullName evidence="4">DUF4233 domain-containing protein</fullName>
    </recommendedName>
</protein>
<reference evidence="2 3" key="1">
    <citation type="submission" date="2020-07" db="EMBL/GenBank/DDBJ databases">
        <title>Sequencing the genomes of 1000 actinobacteria strains.</title>
        <authorList>
            <person name="Klenk H.-P."/>
        </authorList>
    </citation>
    <scope>NUCLEOTIDE SEQUENCE [LARGE SCALE GENOMIC DNA]</scope>
    <source>
        <strain evidence="2 3">DSM 29531</strain>
    </source>
</reference>
<keyword evidence="3" id="KW-1185">Reference proteome</keyword>
<keyword evidence="1" id="KW-0812">Transmembrane</keyword>
<evidence type="ECO:0008006" key="4">
    <source>
        <dbReference type="Google" id="ProtNLM"/>
    </source>
</evidence>
<proteinExistence type="predicted"/>
<dbReference type="RefSeq" id="WP_233761119.1">
    <property type="nucleotide sequence ID" value="NZ_JACCFW010000001.1"/>
</dbReference>
<comment type="caution">
    <text evidence="2">The sequence shown here is derived from an EMBL/GenBank/DDBJ whole genome shotgun (WGS) entry which is preliminary data.</text>
</comment>
<evidence type="ECO:0000313" key="2">
    <source>
        <dbReference type="EMBL" id="NYJ75256.1"/>
    </source>
</evidence>
<accession>A0A853DCF9</accession>
<evidence type="ECO:0000256" key="1">
    <source>
        <dbReference type="SAM" id="Phobius"/>
    </source>
</evidence>
<feature type="transmembrane region" description="Helical" evidence="1">
    <location>
        <begin position="29"/>
        <end position="51"/>
    </location>
</feature>
<organism evidence="2 3">
    <name type="scientific">Allobranchiibius huperziae</name>
    <dbReference type="NCBI Taxonomy" id="1874116"/>
    <lineage>
        <taxon>Bacteria</taxon>
        <taxon>Bacillati</taxon>
        <taxon>Actinomycetota</taxon>
        <taxon>Actinomycetes</taxon>
        <taxon>Micrococcales</taxon>
        <taxon>Dermacoccaceae</taxon>
        <taxon>Allobranchiibius</taxon>
    </lineage>
</organism>
<gene>
    <name evidence="2" type="ORF">HNR15_002219</name>
</gene>
<feature type="transmembrane region" description="Helical" evidence="1">
    <location>
        <begin position="63"/>
        <end position="81"/>
    </location>
</feature>
<dbReference type="Proteomes" id="UP000571817">
    <property type="component" value="Unassembled WGS sequence"/>
</dbReference>
<sequence length="140" mass="14846">MSGTDTSGHRVAPGGVLLYGVGDRMTRRLAAVVVAFQVVVVLLGGLVAYAIAKSRDGVGHPAYLWVGGVLAVLCIVTAGTMRRPWGVALGWVVQIATLAAVFVVPLMFVVGVIFLALWITALVQGRKMDQLTADYLERQP</sequence>
<evidence type="ECO:0000313" key="3">
    <source>
        <dbReference type="Proteomes" id="UP000571817"/>
    </source>
</evidence>
<dbReference type="EMBL" id="JACCFW010000001">
    <property type="protein sequence ID" value="NYJ75256.1"/>
    <property type="molecule type" value="Genomic_DNA"/>
</dbReference>
<dbReference type="AlphaFoldDB" id="A0A853DCF9"/>
<feature type="transmembrane region" description="Helical" evidence="1">
    <location>
        <begin position="93"/>
        <end position="119"/>
    </location>
</feature>